<keyword evidence="3" id="KW-1185">Reference proteome</keyword>
<sequence length="171" mass="20246">MKTYTFFIVILFLNINSIVAQDAAVFEKVEDIGYKFITPLKIGEIDQFKKRKPPVNTWTYSALAKYKKDLDSKEFILYGSFIMPTTKKEFYNFNYYALKKNSAEYVYFFAISIMISKINGEYKVVSSYLFTEKKALKAWWHHTFNFFESDKFDQIPKEFMKPNICPPPPSF</sequence>
<protein>
    <submittedName>
        <fullName evidence="2">Uncharacterized protein</fullName>
    </submittedName>
</protein>
<feature type="signal peptide" evidence="1">
    <location>
        <begin position="1"/>
        <end position="20"/>
    </location>
</feature>
<accession>A0A7L4ZMY2</accession>
<keyword evidence="1" id="KW-0732">Signal</keyword>
<evidence type="ECO:0000313" key="3">
    <source>
        <dbReference type="Proteomes" id="UP000464657"/>
    </source>
</evidence>
<dbReference type="KEGG" id="kan:IMCC3317_34630"/>
<dbReference type="Proteomes" id="UP000464657">
    <property type="component" value="Chromosome"/>
</dbReference>
<dbReference type="OrthoDB" id="1445387at2"/>
<organism evidence="2 3">
    <name type="scientific">Kordia antarctica</name>
    <dbReference type="NCBI Taxonomy" id="1218801"/>
    <lineage>
        <taxon>Bacteria</taxon>
        <taxon>Pseudomonadati</taxon>
        <taxon>Bacteroidota</taxon>
        <taxon>Flavobacteriia</taxon>
        <taxon>Flavobacteriales</taxon>
        <taxon>Flavobacteriaceae</taxon>
        <taxon>Kordia</taxon>
    </lineage>
</organism>
<gene>
    <name evidence="2" type="ORF">IMCC3317_34630</name>
</gene>
<name>A0A7L4ZMY2_9FLAO</name>
<evidence type="ECO:0000313" key="2">
    <source>
        <dbReference type="EMBL" id="QHI38078.1"/>
    </source>
</evidence>
<dbReference type="AlphaFoldDB" id="A0A7L4ZMY2"/>
<proteinExistence type="predicted"/>
<evidence type="ECO:0000256" key="1">
    <source>
        <dbReference type="SAM" id="SignalP"/>
    </source>
</evidence>
<dbReference type="EMBL" id="CP019288">
    <property type="protein sequence ID" value="QHI38078.1"/>
    <property type="molecule type" value="Genomic_DNA"/>
</dbReference>
<reference evidence="2 3" key="1">
    <citation type="journal article" date="2013" name="Int. J. Syst. Evol. Microbiol.">
        <title>Kordia antarctica sp. nov., isolated from Antarctic seawater.</title>
        <authorList>
            <person name="Baek K."/>
            <person name="Choi A."/>
            <person name="Kang I."/>
            <person name="Lee K."/>
            <person name="Cho J.C."/>
        </authorList>
    </citation>
    <scope>NUCLEOTIDE SEQUENCE [LARGE SCALE GENOMIC DNA]</scope>
    <source>
        <strain evidence="2 3">IMCC3317</strain>
    </source>
</reference>
<feature type="chain" id="PRO_5029892872" evidence="1">
    <location>
        <begin position="21"/>
        <end position="171"/>
    </location>
</feature>
<dbReference type="RefSeq" id="WP_160130644.1">
    <property type="nucleotide sequence ID" value="NZ_CP019288.1"/>
</dbReference>